<evidence type="ECO:0000313" key="2">
    <source>
        <dbReference type="EMBL" id="GAX88141.1"/>
    </source>
</evidence>
<evidence type="ECO:0000259" key="1">
    <source>
        <dbReference type="Pfam" id="PF01935"/>
    </source>
</evidence>
<reference evidence="2 3" key="1">
    <citation type="journal article" date="2017" name="Syst. Appl. Microbiol.">
        <title>Lebetimonas natsushimae sp. nov., a novel strictly anaerobic, moderately thermophilic chemoautotroph isolated from a deep-sea hydrothermal vent polychaete nest in the Mid-Okinawa Trough.</title>
        <authorList>
            <person name="Nagata R."/>
            <person name="Takaki Y."/>
            <person name="Tame A."/>
            <person name="Nunoura T."/>
            <person name="Muto H."/>
            <person name="Mino S."/>
            <person name="Sawayama S."/>
            <person name="Takai K."/>
            <person name="Nakagawa S."/>
        </authorList>
    </citation>
    <scope>NUCLEOTIDE SEQUENCE [LARGE SCALE GENOMIC DNA]</scope>
    <source>
        <strain evidence="2 3">HS1857</strain>
    </source>
</reference>
<dbReference type="SUPFAM" id="SSF52540">
    <property type="entry name" value="P-loop containing nucleoside triphosphate hydrolases"/>
    <property type="match status" value="1"/>
</dbReference>
<dbReference type="InterPro" id="IPR002789">
    <property type="entry name" value="HerA_central"/>
</dbReference>
<protein>
    <recommendedName>
        <fullName evidence="1">Helicase HerA central domain-containing protein</fullName>
    </recommendedName>
</protein>
<dbReference type="EMBL" id="BDME01000006">
    <property type="protein sequence ID" value="GAX88141.1"/>
    <property type="molecule type" value="Genomic_DNA"/>
</dbReference>
<evidence type="ECO:0000313" key="3">
    <source>
        <dbReference type="Proteomes" id="UP000217944"/>
    </source>
</evidence>
<accession>A0A292YGI3</accession>
<dbReference type="InterPro" id="IPR027417">
    <property type="entry name" value="P-loop_NTPase"/>
</dbReference>
<feature type="domain" description="Helicase HerA central" evidence="1">
    <location>
        <begin position="158"/>
        <end position="483"/>
    </location>
</feature>
<gene>
    <name evidence="2" type="ORF">LNAT_P1436</name>
</gene>
<name>A0A292YGI3_9BACT</name>
<dbReference type="AlphaFoldDB" id="A0A292YGI3"/>
<comment type="caution">
    <text evidence="2">The sequence shown here is derived from an EMBL/GenBank/DDBJ whole genome shotgun (WGS) entry which is preliminary data.</text>
</comment>
<dbReference type="Gene3D" id="3.40.50.300">
    <property type="entry name" value="P-loop containing nucleotide triphosphate hydrolases"/>
    <property type="match status" value="2"/>
</dbReference>
<dbReference type="PANTHER" id="PTHR42957">
    <property type="entry name" value="HELICASE MJ1565-RELATED"/>
    <property type="match status" value="1"/>
</dbReference>
<proteinExistence type="predicted"/>
<sequence>MYFDNKERVIGKVISINSEKFGVELLKGIKNFNINGFDDIHYFAQLNSYVVIPYQNFYIVCEVISIREKDENNYQTSKEQEINKILSNKYLDVYPLGTIKDNKFEFGVSVFPTLYSDVLYIKDEELDIIFNISSIEEEIDGNNTKLNSLSIGMSSVFKDYDIKINIDNFFGSHSAVLGNTGSGKSCTIASMLQQLFKKKNFSATGATFIIFDTNGEYKKAFEKLKTQNNDVDIYYTSLNDEKNPFYLPHHFMNIEEWELLLQASEKSQLPILRNALGFATLFEENNNENYKKKIKNHIIASCILEIYTSEPSPIAKYQKIKSLFNKAEFDNYDTIEGYNGQYGNFSDEKKEAEFLNVMKENLLNEEFKIPNYKEGVYFEFDKLSEYLELAILYEEANGNKQIRNYCAPLLTRTEIIQHREDFKFLKKENEKIEDYLLKFLGIVKMPIFKEFSQYIKKTQITIIDLNEVEDEIVEIISSVFTRIIFDFLKKQKDRNVFPINLILEEAHRYIAYDSKRTFLRASQIFDRVAKEGRKYGLFLMISSQRPSELSKTVLSQCNNFIVHRIQNPDDLLHIRQMTPHISDTILKKLPSIPTQHALIFGNAVNIPALFKVNEANPLPKSDNNEISKNWFVEKNKDYKFLFD</sequence>
<dbReference type="InterPro" id="IPR008571">
    <property type="entry name" value="HerA-like"/>
</dbReference>
<dbReference type="Proteomes" id="UP000217944">
    <property type="component" value="Unassembled WGS sequence"/>
</dbReference>
<dbReference type="PANTHER" id="PTHR42957:SF1">
    <property type="entry name" value="HELICASE MJ1565-RELATED"/>
    <property type="match status" value="1"/>
</dbReference>
<organism evidence="2 3">
    <name type="scientific">Lebetimonas natsushimae</name>
    <dbReference type="NCBI Taxonomy" id="1936991"/>
    <lineage>
        <taxon>Bacteria</taxon>
        <taxon>Pseudomonadati</taxon>
        <taxon>Campylobacterota</taxon>
        <taxon>Epsilonproteobacteria</taxon>
        <taxon>Nautiliales</taxon>
        <taxon>Nautiliaceae</taxon>
        <taxon>Lebetimonas</taxon>
    </lineage>
</organism>
<dbReference type="RefSeq" id="WP_096259932.1">
    <property type="nucleotide sequence ID" value="NZ_BDME01000006.1"/>
</dbReference>
<dbReference type="Pfam" id="PF01935">
    <property type="entry name" value="DUF87"/>
    <property type="match status" value="1"/>
</dbReference>
<dbReference type="OrthoDB" id="9806951at2"/>
<keyword evidence="3" id="KW-1185">Reference proteome</keyword>